<evidence type="ECO:0000313" key="2">
    <source>
        <dbReference type="Proteomes" id="UP001424441"/>
    </source>
</evidence>
<comment type="caution">
    <text evidence="1">The sequence shown here is derived from an EMBL/GenBank/DDBJ whole genome shotgun (WGS) entry which is preliminary data.</text>
</comment>
<proteinExistence type="predicted"/>
<protein>
    <recommendedName>
        <fullName evidence="3">Phage late control D family protein</fullName>
    </recommendedName>
</protein>
<dbReference type="EMBL" id="BAAADE010000002">
    <property type="protein sequence ID" value="GAA0599940.1"/>
    <property type="molecule type" value="Genomic_DNA"/>
</dbReference>
<evidence type="ECO:0000313" key="1">
    <source>
        <dbReference type="EMBL" id="GAA0599940.1"/>
    </source>
</evidence>
<evidence type="ECO:0008006" key="3">
    <source>
        <dbReference type="Google" id="ProtNLM"/>
    </source>
</evidence>
<dbReference type="SUPFAM" id="SSF69279">
    <property type="entry name" value="Phage tail proteins"/>
    <property type="match status" value="1"/>
</dbReference>
<accession>A0ABP3QY86</accession>
<sequence>MERSHPFIEVSISGRVVHAAFYTRLISATIRDETGQGADTLELVFDDSGNTIEIPEKGAKIEVRFGFKGTGVWKMGTFIYETASYSFDDGGERLTLRGKSAELRADLKEPISEHFDDATIGDVVEKLAKRHGYKFKVSDEYKTLKLNYTARTEQSVTDFLTRLADRYGALFSIKDEAFLFLARGSLAPLVIHKTDCIEGEFSVEPRPKYGKTAAGWFDRKKGKTIYEEHDTGLSGPVRRLRTTYPSQKEALKAAEAESKRLNRATGNGSIRIAGMPEMMADTPIVAIGFRAEFDGEWRAGAVEHRYDDTYTTSVQLEANEKGKK</sequence>
<keyword evidence="2" id="KW-1185">Reference proteome</keyword>
<gene>
    <name evidence="1" type="ORF">GCM10008943_13920</name>
</gene>
<dbReference type="Proteomes" id="UP001424441">
    <property type="component" value="Unassembled WGS sequence"/>
</dbReference>
<name>A0ABP3QY86_9HYPH</name>
<reference evidence="2" key="1">
    <citation type="journal article" date="2019" name="Int. J. Syst. Evol. Microbiol.">
        <title>The Global Catalogue of Microorganisms (GCM) 10K type strain sequencing project: providing services to taxonomists for standard genome sequencing and annotation.</title>
        <authorList>
            <consortium name="The Broad Institute Genomics Platform"/>
            <consortium name="The Broad Institute Genome Sequencing Center for Infectious Disease"/>
            <person name="Wu L."/>
            <person name="Ma J."/>
        </authorList>
    </citation>
    <scope>NUCLEOTIDE SEQUENCE [LARGE SCALE GENOMIC DNA]</scope>
    <source>
        <strain evidence="2">JCM 15115</strain>
    </source>
</reference>
<dbReference type="RefSeq" id="WP_343803624.1">
    <property type="nucleotide sequence ID" value="NZ_BAAADE010000002.1"/>
</dbReference>
<organism evidence="1 2">
    <name type="scientific">Paenochrobactrum glaciei</name>
    <dbReference type="NCBI Taxonomy" id="486407"/>
    <lineage>
        <taxon>Bacteria</taxon>
        <taxon>Pseudomonadati</taxon>
        <taxon>Pseudomonadota</taxon>
        <taxon>Alphaproteobacteria</taxon>
        <taxon>Hyphomicrobiales</taxon>
        <taxon>Brucellaceae</taxon>
        <taxon>Paenochrobactrum</taxon>
    </lineage>
</organism>
<dbReference type="Pfam" id="PF05954">
    <property type="entry name" value="Phage_GPD"/>
    <property type="match status" value="1"/>
</dbReference>